<dbReference type="InterPro" id="IPR027417">
    <property type="entry name" value="P-loop_NTPase"/>
</dbReference>
<dbReference type="PANTHER" id="PTHR13696">
    <property type="entry name" value="P-LOOP CONTAINING NUCLEOSIDE TRIPHOSPHATE HYDROLASE"/>
    <property type="match status" value="1"/>
</dbReference>
<dbReference type="Proteomes" id="UP000275076">
    <property type="component" value="Unassembled WGS sequence"/>
</dbReference>
<proteinExistence type="predicted"/>
<evidence type="ECO:0000259" key="1">
    <source>
        <dbReference type="Pfam" id="PF13614"/>
    </source>
</evidence>
<comment type="caution">
    <text evidence="2">The sequence shown here is derived from an EMBL/GenBank/DDBJ whole genome shotgun (WGS) entry which is preliminary data.</text>
</comment>
<dbReference type="Gene3D" id="3.40.50.300">
    <property type="entry name" value="P-loop containing nucleotide triphosphate hydrolases"/>
    <property type="match status" value="1"/>
</dbReference>
<dbReference type="PANTHER" id="PTHR13696:SF99">
    <property type="entry name" value="COBYRINIC ACID AC-DIAMIDE SYNTHASE"/>
    <property type="match status" value="1"/>
</dbReference>
<feature type="domain" description="AAA" evidence="1">
    <location>
        <begin position="153"/>
        <end position="323"/>
    </location>
</feature>
<protein>
    <submittedName>
        <fullName evidence="2">ParA family protein</fullName>
    </submittedName>
</protein>
<evidence type="ECO:0000313" key="2">
    <source>
        <dbReference type="EMBL" id="RSL30826.1"/>
    </source>
</evidence>
<evidence type="ECO:0000313" key="3">
    <source>
        <dbReference type="Proteomes" id="UP000275076"/>
    </source>
</evidence>
<gene>
    <name evidence="2" type="ORF">D7Z54_23835</name>
</gene>
<dbReference type="Pfam" id="PF13614">
    <property type="entry name" value="AAA_31"/>
    <property type="match status" value="1"/>
</dbReference>
<name>A0A3R9RAA4_9BACI</name>
<dbReference type="SUPFAM" id="SSF52540">
    <property type="entry name" value="P-loop containing nucleoside triphosphate hydrolases"/>
    <property type="match status" value="1"/>
</dbReference>
<dbReference type="InterPro" id="IPR050678">
    <property type="entry name" value="DNA_Partitioning_ATPase"/>
</dbReference>
<reference evidence="2 3" key="1">
    <citation type="submission" date="2018-10" db="EMBL/GenBank/DDBJ databases">
        <title>Draft genome sequence of Bacillus salarius IM0101, isolated from a hypersaline soil in Inner Mongolia, China.</title>
        <authorList>
            <person name="Yamprayoonswat W."/>
            <person name="Boonvisut S."/>
            <person name="Jumpathong W."/>
            <person name="Sittihan S."/>
            <person name="Ruangsuj P."/>
            <person name="Wanthongcharoen S."/>
            <person name="Thongpramul N."/>
            <person name="Pimmason S."/>
            <person name="Yu B."/>
            <person name="Yasawong M."/>
        </authorList>
    </citation>
    <scope>NUCLEOTIDE SEQUENCE [LARGE SCALE GENOMIC DNA]</scope>
    <source>
        <strain evidence="2 3">IM0101</strain>
    </source>
</reference>
<organism evidence="2 3">
    <name type="scientific">Salibacterium salarium</name>
    <dbReference type="NCBI Taxonomy" id="284579"/>
    <lineage>
        <taxon>Bacteria</taxon>
        <taxon>Bacillati</taxon>
        <taxon>Bacillota</taxon>
        <taxon>Bacilli</taxon>
        <taxon>Bacillales</taxon>
        <taxon>Bacillaceae</taxon>
    </lineage>
</organism>
<dbReference type="EMBL" id="RBVX01000031">
    <property type="protein sequence ID" value="RSL30826.1"/>
    <property type="molecule type" value="Genomic_DNA"/>
</dbReference>
<keyword evidence="3" id="KW-1185">Reference proteome</keyword>
<dbReference type="Gene3D" id="3.40.50.10850">
    <property type="entry name" value="Ntrc-like two-domain protein"/>
    <property type="match status" value="1"/>
</dbReference>
<dbReference type="RefSeq" id="WP_125559789.1">
    <property type="nucleotide sequence ID" value="NZ_RBVX01000031.1"/>
</dbReference>
<dbReference type="OrthoDB" id="9794577at2"/>
<dbReference type="AlphaFoldDB" id="A0A3R9RAA4"/>
<sequence>MDIDFIPGKSQQQLVKVVIADDEKVYMNDISSYYEQSEDVLQVVQMVERFDDLKLYILNHSVDIVIVNESLIPNEMEWGQLLKDGDLVKLVVITDNLQIMNEKELKDERIDLLYKYTPIGTYTSKLLSFPVKGKDKDIFTQVNPASKDDTTQKSILFYSPKGGVGTTTLTVNVGSQLAIKGKKVLLVDFAVFGHISVAFSLPQRSKGLSDIISFIEQGRDNVDELKEVMNEAVQTVSVHGKEIDILSAGPPLKMSSLTLEQTDYIMKAIYMMEYDHIIFDTSSELSEKNISLLNASTDLVFVMTTDVSANWSLLSSVDVIRRLNNPLQNRYLVINGYHESIGFPVREVEEMLSMQVSAIVPYKYDQVQGFANRGTIMAEKPYLKLNKHYRSIANLIDPIFSQSEVAKRNGLKKGVLA</sequence>
<accession>A0A3R9RAA4</accession>
<dbReference type="InterPro" id="IPR025669">
    <property type="entry name" value="AAA_dom"/>
</dbReference>